<proteinExistence type="predicted"/>
<evidence type="ECO:0000313" key="3">
    <source>
        <dbReference type="Proteomes" id="UP001500889"/>
    </source>
</evidence>
<accession>A0AAU9G4P7</accession>
<feature type="transmembrane region" description="Helical" evidence="1">
    <location>
        <begin position="48"/>
        <end position="68"/>
    </location>
</feature>
<sequence length="70" mass="7958">MNYLQDLMLALLFLVMAVAYFACIAMKFRRRGAAANTTVPVEMFLSMSFLIGVLVTMWELVCTFQSLIKI</sequence>
<dbReference type="EMBL" id="AP029266">
    <property type="protein sequence ID" value="BFG02499.1"/>
    <property type="molecule type" value="Genomic_DNA"/>
</dbReference>
<protein>
    <submittedName>
        <fullName evidence="2">Uncharacterized protein</fullName>
    </submittedName>
</protein>
<keyword evidence="1" id="KW-0472">Membrane</keyword>
<feature type="transmembrane region" description="Helical" evidence="1">
    <location>
        <begin position="7"/>
        <end position="28"/>
    </location>
</feature>
<dbReference type="Proteomes" id="UP001500889">
    <property type="component" value="Chromosome A"/>
</dbReference>
<evidence type="ECO:0000256" key="1">
    <source>
        <dbReference type="SAM" id="Phobius"/>
    </source>
</evidence>
<organism evidence="2 3">
    <name type="scientific">Drosophila madeirensis</name>
    <name type="common">Fruit fly</name>
    <dbReference type="NCBI Taxonomy" id="30013"/>
    <lineage>
        <taxon>Eukaryota</taxon>
        <taxon>Metazoa</taxon>
        <taxon>Ecdysozoa</taxon>
        <taxon>Arthropoda</taxon>
        <taxon>Hexapoda</taxon>
        <taxon>Insecta</taxon>
        <taxon>Pterygota</taxon>
        <taxon>Neoptera</taxon>
        <taxon>Endopterygota</taxon>
        <taxon>Diptera</taxon>
        <taxon>Brachycera</taxon>
        <taxon>Muscomorpha</taxon>
        <taxon>Ephydroidea</taxon>
        <taxon>Drosophilidae</taxon>
        <taxon>Drosophila</taxon>
        <taxon>Sophophora</taxon>
    </lineage>
</organism>
<gene>
    <name evidence="2" type="ORF">DMAD_01990</name>
</gene>
<keyword evidence="3" id="KW-1185">Reference proteome</keyword>
<keyword evidence="1" id="KW-1133">Transmembrane helix</keyword>
<dbReference type="AlphaFoldDB" id="A0AAU9G4P7"/>
<name>A0AAU9G4P7_DROMD</name>
<reference evidence="2 3" key="1">
    <citation type="submission" date="2024-02" db="EMBL/GenBank/DDBJ databases">
        <title>A chromosome-level genome assembly of Drosophila madeirensis, a fruit fly species endemic to Madeira island.</title>
        <authorList>
            <person name="Tomihara K."/>
            <person name="Llopart A."/>
            <person name="Yamamoto D."/>
        </authorList>
    </citation>
    <scope>NUCLEOTIDE SEQUENCE [LARGE SCALE GENOMIC DNA]</scope>
    <source>
        <strain evidence="2 3">RF1</strain>
    </source>
</reference>
<keyword evidence="1" id="KW-0812">Transmembrane</keyword>
<evidence type="ECO:0000313" key="2">
    <source>
        <dbReference type="EMBL" id="BFG02499.1"/>
    </source>
</evidence>